<reference evidence="1 2" key="1">
    <citation type="submission" date="2024-04" db="EMBL/GenBank/DDBJ databases">
        <title>Tritrichomonas musculus Genome.</title>
        <authorList>
            <person name="Alves-Ferreira E."/>
            <person name="Grigg M."/>
            <person name="Lorenzi H."/>
            <person name="Galac M."/>
        </authorList>
    </citation>
    <scope>NUCLEOTIDE SEQUENCE [LARGE SCALE GENOMIC DNA]</scope>
    <source>
        <strain evidence="1 2">EAF2021</strain>
    </source>
</reference>
<name>A0ABR2HEW0_9EUKA</name>
<proteinExistence type="predicted"/>
<dbReference type="SUPFAM" id="SSF49785">
    <property type="entry name" value="Galactose-binding domain-like"/>
    <property type="match status" value="1"/>
</dbReference>
<accession>A0ABR2HEW0</accession>
<dbReference type="EMBL" id="JAPFFF010000031">
    <property type="protein sequence ID" value="KAK8845251.1"/>
    <property type="molecule type" value="Genomic_DNA"/>
</dbReference>
<organism evidence="1 2">
    <name type="scientific">Tritrichomonas musculus</name>
    <dbReference type="NCBI Taxonomy" id="1915356"/>
    <lineage>
        <taxon>Eukaryota</taxon>
        <taxon>Metamonada</taxon>
        <taxon>Parabasalia</taxon>
        <taxon>Tritrichomonadida</taxon>
        <taxon>Tritrichomonadidae</taxon>
        <taxon>Tritrichomonas</taxon>
    </lineage>
</organism>
<sequence length="447" mass="51582">MSTKTIILSSSGLKNLIRKSFDDEVFCFIFGEKEIIVNNIFAEFISPSVSQLHISDPTISSIKFDNFFNIDITEDIILLFKQVSSGFSIELNEEQSYKMKILSIYINNEELYGKIEEHYPSSMTKDNINQNLQILPNFHSISFSSMKSKIIENISSNFCSIDQNKLLRLPKSVLYSILSNDHLKIQNEDSLFDFIKEIFLNDAEYSDELNIASFYELIEFANLSEKKFSEFLNDFDFNILTKNLWSKLLKCFYINYSSHKQEKNDKNDSADSFFPFDGNSSHSFKGIIHHLTEKNGGNVDSKGIVKLSSSSICSDVYTPKNVVDFSDMKSYFLTNNGQSEWLRFDFVGLKVRPTHYSIRSRPDGGYHPKNWVIEGSNTGMDDDWKILDTKSDVNSFNGDLAVQTFEIEPKLKENECYGFLRMRLTGPNTRGHCYFSITTFEFFGYLY</sequence>
<gene>
    <name evidence="1" type="ORF">M9Y10_021444</name>
</gene>
<evidence type="ECO:0000313" key="2">
    <source>
        <dbReference type="Proteomes" id="UP001470230"/>
    </source>
</evidence>
<comment type="caution">
    <text evidence="1">The sequence shown here is derived from an EMBL/GenBank/DDBJ whole genome shotgun (WGS) entry which is preliminary data.</text>
</comment>
<evidence type="ECO:0008006" key="3">
    <source>
        <dbReference type="Google" id="ProtNLM"/>
    </source>
</evidence>
<dbReference type="InterPro" id="IPR008979">
    <property type="entry name" value="Galactose-bd-like_sf"/>
</dbReference>
<evidence type="ECO:0000313" key="1">
    <source>
        <dbReference type="EMBL" id="KAK8845251.1"/>
    </source>
</evidence>
<dbReference type="Gene3D" id="2.60.120.260">
    <property type="entry name" value="Galactose-binding domain-like"/>
    <property type="match status" value="1"/>
</dbReference>
<protein>
    <recommendedName>
        <fullName evidence="3">F5/8 type C domain-containing protein</fullName>
    </recommendedName>
</protein>
<keyword evidence="2" id="KW-1185">Reference proteome</keyword>
<dbReference type="Proteomes" id="UP001470230">
    <property type="component" value="Unassembled WGS sequence"/>
</dbReference>